<keyword evidence="9" id="KW-1185">Reference proteome</keyword>
<dbReference type="AlphaFoldDB" id="A0A1F2PBN7"/>
<dbReference type="Proteomes" id="UP000186940">
    <property type="component" value="Unassembled WGS sequence"/>
</dbReference>
<dbReference type="PANTHER" id="PTHR11434">
    <property type="entry name" value="NADH-UBIQUINONE OXIDOREDUCTASE SUBUNIT ND4L"/>
    <property type="match status" value="1"/>
</dbReference>
<comment type="caution">
    <text evidence="8">The sequence shown here is derived from an EMBL/GenBank/DDBJ whole genome shotgun (WGS) entry which is preliminary data.</text>
</comment>
<keyword evidence="4 7" id="KW-0812">Transmembrane</keyword>
<dbReference type="NCBIfam" id="NF004320">
    <property type="entry name" value="PRK05715.1-2"/>
    <property type="match status" value="1"/>
</dbReference>
<accession>A0A1F2PBN7</accession>
<dbReference type="GO" id="GO:0030964">
    <property type="term" value="C:NADH dehydrogenase complex"/>
    <property type="evidence" value="ECO:0007669"/>
    <property type="project" value="TreeGrafter"/>
</dbReference>
<proteinExistence type="inferred from homology"/>
<dbReference type="Gene3D" id="1.10.287.3510">
    <property type="match status" value="1"/>
</dbReference>
<evidence type="ECO:0000256" key="6">
    <source>
        <dbReference type="ARBA" id="ARBA00023136"/>
    </source>
</evidence>
<dbReference type="Pfam" id="PF00420">
    <property type="entry name" value="Oxidored_q2"/>
    <property type="match status" value="1"/>
</dbReference>
<dbReference type="HAMAP" id="MF_01456">
    <property type="entry name" value="NDH1_NuoK"/>
    <property type="match status" value="1"/>
</dbReference>
<name>A0A1F2PBN7_9EURY</name>
<sequence>MIPLEWYLILAGTLFSIGAYGILVERNGLKVLMCLEILLNAANINLVAFSRGNLMGQQFALFSIAIAACEVAVGLALLIMLFRYMDTIDLETFNILRW</sequence>
<evidence type="ECO:0000313" key="8">
    <source>
        <dbReference type="EMBL" id="OFV68839.1"/>
    </source>
</evidence>
<dbReference type="GO" id="GO:0016651">
    <property type="term" value="F:oxidoreductase activity, acting on NAD(P)H"/>
    <property type="evidence" value="ECO:0007669"/>
    <property type="project" value="InterPro"/>
</dbReference>
<keyword evidence="5 7" id="KW-1133">Transmembrane helix</keyword>
<evidence type="ECO:0000256" key="7">
    <source>
        <dbReference type="SAM" id="Phobius"/>
    </source>
</evidence>
<evidence type="ECO:0000256" key="1">
    <source>
        <dbReference type="ARBA" id="ARBA00004141"/>
    </source>
</evidence>
<comment type="similarity">
    <text evidence="2">Belongs to the complex I subunit 4L family.</text>
</comment>
<keyword evidence="8" id="KW-0560">Oxidoreductase</keyword>
<dbReference type="STRING" id="1838285.SCAL_000515"/>
<evidence type="ECO:0000256" key="4">
    <source>
        <dbReference type="ARBA" id="ARBA00022692"/>
    </source>
</evidence>
<organism evidence="8 9">
    <name type="scientific">Candidatus Syntropharchaeum caldarium</name>
    <dbReference type="NCBI Taxonomy" id="1838285"/>
    <lineage>
        <taxon>Archaea</taxon>
        <taxon>Methanobacteriati</taxon>
        <taxon>Methanobacteriota</taxon>
        <taxon>Stenosarchaea group</taxon>
        <taxon>Methanomicrobia</taxon>
        <taxon>Methanosarcinales</taxon>
        <taxon>ANME-2 cluster</taxon>
        <taxon>Candidatus Syntropharchaeum</taxon>
    </lineage>
</organism>
<evidence type="ECO:0000256" key="3">
    <source>
        <dbReference type="ARBA" id="ARBA00022448"/>
    </source>
</evidence>
<dbReference type="GO" id="GO:0042773">
    <property type="term" value="P:ATP synthesis coupled electron transport"/>
    <property type="evidence" value="ECO:0007669"/>
    <property type="project" value="InterPro"/>
</dbReference>
<dbReference type="EMBL" id="LYOS01000001">
    <property type="protein sequence ID" value="OFV68839.1"/>
    <property type="molecule type" value="Genomic_DNA"/>
</dbReference>
<evidence type="ECO:0000256" key="2">
    <source>
        <dbReference type="ARBA" id="ARBA00010519"/>
    </source>
</evidence>
<dbReference type="PATRIC" id="fig|1838285.3.peg.523"/>
<evidence type="ECO:0000313" key="9">
    <source>
        <dbReference type="Proteomes" id="UP000186940"/>
    </source>
</evidence>
<gene>
    <name evidence="8" type="ORF">SCAL_000515</name>
</gene>
<dbReference type="EC" id="1.-.-.-" evidence="8"/>
<evidence type="ECO:0000256" key="5">
    <source>
        <dbReference type="ARBA" id="ARBA00022989"/>
    </source>
</evidence>
<reference evidence="8" key="1">
    <citation type="submission" date="2016-05" db="EMBL/GenBank/DDBJ databases">
        <title>Microbial consortia oxidize butane by reversing methanogenesis.</title>
        <authorList>
            <person name="Laso-Perez R."/>
            <person name="Richter M."/>
            <person name="Wegener G."/>
            <person name="Musat F."/>
        </authorList>
    </citation>
    <scope>NUCLEOTIDE SEQUENCE [LARGE SCALE GENOMIC DNA]</scope>
    <source>
        <strain evidence="8">BOX2</strain>
    </source>
</reference>
<comment type="subcellular location">
    <subcellularLocation>
        <location evidence="1">Membrane</location>
        <topology evidence="1">Multi-pass membrane protein</topology>
    </subcellularLocation>
</comment>
<feature type="transmembrane region" description="Helical" evidence="7">
    <location>
        <begin position="6"/>
        <end position="24"/>
    </location>
</feature>
<protein>
    <submittedName>
        <fullName evidence="8">F420H2:quinone oxidoreductase subunit K</fullName>
        <ecNumber evidence="8">1.-.-.-</ecNumber>
    </submittedName>
</protein>
<keyword evidence="3" id="KW-0813">Transport</keyword>
<feature type="transmembrane region" description="Helical" evidence="7">
    <location>
        <begin position="31"/>
        <end position="49"/>
    </location>
</feature>
<keyword evidence="6 7" id="KW-0472">Membrane</keyword>
<feature type="transmembrane region" description="Helical" evidence="7">
    <location>
        <begin position="61"/>
        <end position="82"/>
    </location>
</feature>
<dbReference type="PANTHER" id="PTHR11434:SF16">
    <property type="entry name" value="NADH-UBIQUINONE OXIDOREDUCTASE CHAIN 4L"/>
    <property type="match status" value="1"/>
</dbReference>
<dbReference type="FunFam" id="1.10.287.3510:FF:000001">
    <property type="entry name" value="NADH-quinone oxidoreductase subunit K"/>
    <property type="match status" value="1"/>
</dbReference>
<dbReference type="InterPro" id="IPR001133">
    <property type="entry name" value="NADH_UbQ_OxRdtase_chain4L/K"/>
</dbReference>
<dbReference type="InterPro" id="IPR039428">
    <property type="entry name" value="NUOK/Mnh_C1-like"/>
</dbReference>